<dbReference type="Pfam" id="PF04014">
    <property type="entry name" value="MazE_antitoxin"/>
    <property type="match status" value="1"/>
</dbReference>
<comment type="caution">
    <text evidence="3">The sequence shown here is derived from an EMBL/GenBank/DDBJ whole genome shotgun (WGS) entry which is preliminary data.</text>
</comment>
<dbReference type="InterPro" id="IPR052975">
    <property type="entry name" value="Repressor-like_regulatory"/>
</dbReference>
<dbReference type="NCBIfam" id="TIGR01439">
    <property type="entry name" value="lp_hng_hel_AbrB"/>
    <property type="match status" value="1"/>
</dbReference>
<dbReference type="PANTHER" id="PTHR34860:SF6">
    <property type="entry name" value="REPRESSOR-LIKE PROTEIN SSO7C3"/>
    <property type="match status" value="1"/>
</dbReference>
<keyword evidence="4" id="KW-1185">Reference proteome</keyword>
<dbReference type="SMART" id="SM00966">
    <property type="entry name" value="SpoVT_AbrB"/>
    <property type="match status" value="1"/>
</dbReference>
<accession>A0ABV7YII5</accession>
<dbReference type="Proteomes" id="UP001595699">
    <property type="component" value="Unassembled WGS sequence"/>
</dbReference>
<dbReference type="PANTHER" id="PTHR34860">
    <property type="entry name" value="REPRESSOR-LIKE PROTEIN SSO7C3"/>
    <property type="match status" value="1"/>
</dbReference>
<organism evidence="3 4">
    <name type="scientific">Tenggerimyces flavus</name>
    <dbReference type="NCBI Taxonomy" id="1708749"/>
    <lineage>
        <taxon>Bacteria</taxon>
        <taxon>Bacillati</taxon>
        <taxon>Actinomycetota</taxon>
        <taxon>Actinomycetes</taxon>
        <taxon>Propionibacteriales</taxon>
        <taxon>Nocardioidaceae</taxon>
        <taxon>Tenggerimyces</taxon>
    </lineage>
</organism>
<reference evidence="4" key="1">
    <citation type="journal article" date="2019" name="Int. J. Syst. Evol. Microbiol.">
        <title>The Global Catalogue of Microorganisms (GCM) 10K type strain sequencing project: providing services to taxonomists for standard genome sequencing and annotation.</title>
        <authorList>
            <consortium name="The Broad Institute Genomics Platform"/>
            <consortium name="The Broad Institute Genome Sequencing Center for Infectious Disease"/>
            <person name="Wu L."/>
            <person name="Ma J."/>
        </authorList>
    </citation>
    <scope>NUCLEOTIDE SEQUENCE [LARGE SCALE GENOMIC DNA]</scope>
    <source>
        <strain evidence="4">CGMCC 4.7241</strain>
    </source>
</reference>
<protein>
    <submittedName>
        <fullName evidence="3">AbrB/MazE/SpoVT family DNA-binding domain-containing protein</fullName>
    </submittedName>
</protein>
<dbReference type="EMBL" id="JBHRZH010000028">
    <property type="protein sequence ID" value="MFC3764599.1"/>
    <property type="molecule type" value="Genomic_DNA"/>
</dbReference>
<dbReference type="InterPro" id="IPR037914">
    <property type="entry name" value="SpoVT-AbrB_sf"/>
</dbReference>
<keyword evidence="3" id="KW-0238">DNA-binding</keyword>
<dbReference type="SUPFAM" id="SSF89447">
    <property type="entry name" value="AbrB/MazE/MraZ-like"/>
    <property type="match status" value="1"/>
</dbReference>
<sequence length="91" mass="9595">MGIDGLPPAPGRFAGTVKVGEKGQIVIPKGARELFGIKPGDTLLLLADVDQGIAIVRQDLFDRFIAQAMPPAVRPPATSTEEDIERGDGQS</sequence>
<feature type="region of interest" description="Disordered" evidence="1">
    <location>
        <begin position="71"/>
        <end position="91"/>
    </location>
</feature>
<proteinExistence type="predicted"/>
<gene>
    <name evidence="3" type="ORF">ACFOUW_27425</name>
</gene>
<dbReference type="Gene3D" id="2.10.260.10">
    <property type="match status" value="1"/>
</dbReference>
<evidence type="ECO:0000256" key="1">
    <source>
        <dbReference type="SAM" id="MobiDB-lite"/>
    </source>
</evidence>
<dbReference type="GO" id="GO:0003677">
    <property type="term" value="F:DNA binding"/>
    <property type="evidence" value="ECO:0007669"/>
    <property type="project" value="UniProtKB-KW"/>
</dbReference>
<dbReference type="RefSeq" id="WP_205121824.1">
    <property type="nucleotide sequence ID" value="NZ_JAFBCM010000001.1"/>
</dbReference>
<dbReference type="InterPro" id="IPR007159">
    <property type="entry name" value="SpoVT-AbrB_dom"/>
</dbReference>
<evidence type="ECO:0000313" key="3">
    <source>
        <dbReference type="EMBL" id="MFC3764599.1"/>
    </source>
</evidence>
<feature type="domain" description="SpoVT-AbrB" evidence="2">
    <location>
        <begin position="17"/>
        <end position="63"/>
    </location>
</feature>
<evidence type="ECO:0000313" key="4">
    <source>
        <dbReference type="Proteomes" id="UP001595699"/>
    </source>
</evidence>
<name>A0ABV7YII5_9ACTN</name>
<evidence type="ECO:0000259" key="2">
    <source>
        <dbReference type="SMART" id="SM00966"/>
    </source>
</evidence>